<evidence type="ECO:0000313" key="2">
    <source>
        <dbReference type="Proteomes" id="UP000326018"/>
    </source>
</evidence>
<proteinExistence type="predicted"/>
<evidence type="ECO:0000313" key="1">
    <source>
        <dbReference type="EMBL" id="VVO41839.1"/>
    </source>
</evidence>
<accession>A0A5E7FRA9</accession>
<gene>
    <name evidence="1" type="ORF">PS712_05943</name>
</gene>
<sequence length="203" mass="22990">MTEPLLFQGPFFDHLMTQAPLAGTRYFSHGSFSLLFEDDTRLFRLTRDGGGHVFLVKESAAGNPHVVKVLKDYGPVAPSDEDRQIGFYYWLAEVERLQELPAEDERTLRLEQALDLMEYDSADLAEQIEEASKAFPEFQSLFQTLELARRFAHACGDLPDPSISNVMLRPSTGEWVWVDALTSTEYLPDEATLLRLEAMRAGN</sequence>
<organism evidence="1 2">
    <name type="scientific">Pseudomonas fluorescens</name>
    <dbReference type="NCBI Taxonomy" id="294"/>
    <lineage>
        <taxon>Bacteria</taxon>
        <taxon>Pseudomonadati</taxon>
        <taxon>Pseudomonadota</taxon>
        <taxon>Gammaproteobacteria</taxon>
        <taxon>Pseudomonadales</taxon>
        <taxon>Pseudomonadaceae</taxon>
        <taxon>Pseudomonas</taxon>
    </lineage>
</organism>
<dbReference type="AlphaFoldDB" id="A0A5E7FRA9"/>
<dbReference type="OrthoDB" id="7033340at2"/>
<protein>
    <submittedName>
        <fullName evidence="1">Uncharacterized protein</fullName>
    </submittedName>
</protein>
<dbReference type="EMBL" id="CABVIB010000065">
    <property type="protein sequence ID" value="VVO41839.1"/>
    <property type="molecule type" value="Genomic_DNA"/>
</dbReference>
<dbReference type="RefSeq" id="WP_150705507.1">
    <property type="nucleotide sequence ID" value="NZ_CABVIB010000065.1"/>
</dbReference>
<reference evidence="1 2" key="1">
    <citation type="submission" date="2019-09" db="EMBL/GenBank/DDBJ databases">
        <authorList>
            <person name="Chandra G."/>
            <person name="Truman W A."/>
        </authorList>
    </citation>
    <scope>NUCLEOTIDE SEQUENCE [LARGE SCALE GENOMIC DNA]</scope>
    <source>
        <strain evidence="1">PS712</strain>
    </source>
</reference>
<name>A0A5E7FRA9_PSEFL</name>
<dbReference type="Proteomes" id="UP000326018">
    <property type="component" value="Unassembled WGS sequence"/>
</dbReference>